<feature type="domain" description="Aminoacyl-transfer RNA synthetases class-II family profile" evidence="5">
    <location>
        <begin position="815"/>
        <end position="1096"/>
    </location>
</feature>
<dbReference type="PANTHER" id="PTHR43707:SF1">
    <property type="entry name" value="HISTIDINE--TRNA LIGASE, MITOCHONDRIAL-RELATED"/>
    <property type="match status" value="1"/>
</dbReference>
<reference evidence="6" key="1">
    <citation type="submission" date="2022-08" db="EMBL/GenBank/DDBJ databases">
        <authorList>
            <person name="Kallberg Y."/>
            <person name="Tangrot J."/>
            <person name="Rosling A."/>
        </authorList>
    </citation>
    <scope>NUCLEOTIDE SEQUENCE</scope>
    <source>
        <strain evidence="6">Wild A</strain>
    </source>
</reference>
<dbReference type="SUPFAM" id="SSF46565">
    <property type="entry name" value="Chaperone J-domain"/>
    <property type="match status" value="1"/>
</dbReference>
<gene>
    <name evidence="6" type="ORF">FWILDA_LOCUS272</name>
</gene>
<feature type="domain" description="J" evidence="4">
    <location>
        <begin position="108"/>
        <end position="169"/>
    </location>
</feature>
<sequence>MPFEGYPNYFLKLILEVEEGEGEEKRTARTNASGKDYYQILGLNAENLLNREVKSEAITETIEEDREITRNDLGYELDERNINEYFNQLRGEGKNVRKVGSNKIIETRRREETRLEKNEVYTQISAAHKQKARRNHTDRGGNLETIQLVNEAFNILRNPETKRQYDRFYRIITGDNADLAFKKMVKDKLLQLSRRTEEAEGIQNPDSTGTGKVGGEDISSYKNTYFPSNNYIEDVINQSRTKAGLSHDEITGKPRASINTQRRNIQLRELGTYRNFNNFSMGIWQHKNNEAVVHAQEENLETLREMQGWDTFSGPEELQGTEKFHFITGFTSVNFPSAEPGIINLRFDNPDHFAYRQVINRAKVFRDIKEKITQKSTEFSNLRDREGGGVNQVFFNERRRKLENLAKLEVVDSLGRTVSQDYSFTFTRMKFTSADSELLTTEINRIFNEFRAEINRVGARPLGNTGSGGNGGSGEPREEAIQEIVKAFRDTRLINYGKNAAEYLEEENRILPGSIYRLAARRKIKEELALNQISETQILPPGVDLKRHFKNLRKNNDKAEINAERNYLLSLIDAYSNGNKVKIDCAIAAVKNALRDNHNENNINQIRDTFIHKIKDFVDRDNAGIMAAIREIENLLTVNDKTETLSTSKISSTNRLKTKLKEGHKKLAVKEEELPASLLAPYKSVEEKINSLEKLEDITAFEIKLKEAITQKKQEKLTVIVNEAITEIKKEIGRSQIELGENKDYETRLKNMNDPDTIELVKQNLIKLIREQKNSERNEEFSQNFEPDKSNWFCGSKDLKKETKTKKALIVFAPRGTQDIYPPRSLIYQKVQKIITEILQKNNYQPIIFPTFEAQDLFASSLGSTTDIIHKEMYTFEDRKGRELALRPEGTASTVRLVCQNKLVKENYPLKLYYWANMFRYERPQKGRYREFWQLGVELINAEGVISDYQILKLVFDILGGLGIKNFIFNLNYLGDSETKQKYKNELKNFIEKNSLDLCSDCQKRYQTNPLRIIDCSSCLDYYTGLVFEVNLEKEKALLGGGRYNELYQEIGNINLPAIGFAIGIERLINYLENKLEKYWWKVEYNPEVKKIKSLPKIIEYYQPKILMVVGEQELKNKKIILKDCQKRQDFLVEKEKATE</sequence>
<dbReference type="GO" id="GO:0005737">
    <property type="term" value="C:cytoplasm"/>
    <property type="evidence" value="ECO:0007669"/>
    <property type="project" value="InterPro"/>
</dbReference>
<dbReference type="InterPro" id="IPR045864">
    <property type="entry name" value="aa-tRNA-synth_II/BPL/LPL"/>
</dbReference>
<dbReference type="GO" id="GO:0004821">
    <property type="term" value="F:histidine-tRNA ligase activity"/>
    <property type="evidence" value="ECO:0007669"/>
    <property type="project" value="UniProtKB-EC"/>
</dbReference>
<keyword evidence="7" id="KW-1185">Reference proteome</keyword>
<evidence type="ECO:0000259" key="5">
    <source>
        <dbReference type="PROSITE" id="PS50862"/>
    </source>
</evidence>
<dbReference type="Proteomes" id="UP001153678">
    <property type="component" value="Unassembled WGS sequence"/>
</dbReference>
<dbReference type="InterPro" id="IPR004516">
    <property type="entry name" value="HisRS/HisZ"/>
</dbReference>
<dbReference type="Gene3D" id="3.30.930.10">
    <property type="entry name" value="Bira Bifunctional Protein, Domain 2"/>
    <property type="match status" value="2"/>
</dbReference>
<evidence type="ECO:0000256" key="3">
    <source>
        <dbReference type="SAM" id="MobiDB-lite"/>
    </source>
</evidence>
<dbReference type="SUPFAM" id="SSF55681">
    <property type="entry name" value="Class II aaRS and biotin synthetases"/>
    <property type="match status" value="1"/>
</dbReference>
<protein>
    <recommendedName>
        <fullName evidence="1">histidine--tRNA ligase</fullName>
        <ecNumber evidence="1">6.1.1.21</ecNumber>
    </recommendedName>
</protein>
<dbReference type="CDD" id="cd00773">
    <property type="entry name" value="HisRS-like_core"/>
    <property type="match status" value="1"/>
</dbReference>
<name>A0A9W4SB29_9GLOM</name>
<comment type="caution">
    <text evidence="6">The sequence shown here is derived from an EMBL/GenBank/DDBJ whole genome shotgun (WGS) entry which is preliminary data.</text>
</comment>
<dbReference type="EC" id="6.1.1.21" evidence="1"/>
<dbReference type="OrthoDB" id="1906957at2759"/>
<organism evidence="6 7">
    <name type="scientific">Funneliformis geosporum</name>
    <dbReference type="NCBI Taxonomy" id="1117311"/>
    <lineage>
        <taxon>Eukaryota</taxon>
        <taxon>Fungi</taxon>
        <taxon>Fungi incertae sedis</taxon>
        <taxon>Mucoromycota</taxon>
        <taxon>Glomeromycotina</taxon>
        <taxon>Glomeromycetes</taxon>
        <taxon>Glomerales</taxon>
        <taxon>Glomeraceae</taxon>
        <taxon>Funneliformis</taxon>
    </lineage>
</organism>
<accession>A0A9W4SB29</accession>
<evidence type="ECO:0000259" key="4">
    <source>
        <dbReference type="PROSITE" id="PS50076"/>
    </source>
</evidence>
<dbReference type="Gene3D" id="1.10.287.110">
    <property type="entry name" value="DnaJ domain"/>
    <property type="match status" value="1"/>
</dbReference>
<dbReference type="Pfam" id="PF13393">
    <property type="entry name" value="tRNA-synt_His"/>
    <property type="match status" value="2"/>
</dbReference>
<dbReference type="InterPro" id="IPR036869">
    <property type="entry name" value="J_dom_sf"/>
</dbReference>
<feature type="region of interest" description="Disordered" evidence="3">
    <location>
        <begin position="196"/>
        <end position="216"/>
    </location>
</feature>
<dbReference type="PROSITE" id="PS50862">
    <property type="entry name" value="AA_TRNA_LIGASE_II"/>
    <property type="match status" value="1"/>
</dbReference>
<dbReference type="InterPro" id="IPR001623">
    <property type="entry name" value="DnaJ_domain"/>
</dbReference>
<comment type="catalytic activity">
    <reaction evidence="2">
        <text>tRNA(His) + L-histidine + ATP = L-histidyl-tRNA(His) + AMP + diphosphate + H(+)</text>
        <dbReference type="Rhea" id="RHEA:17313"/>
        <dbReference type="Rhea" id="RHEA-COMP:9665"/>
        <dbReference type="Rhea" id="RHEA-COMP:9689"/>
        <dbReference type="ChEBI" id="CHEBI:15378"/>
        <dbReference type="ChEBI" id="CHEBI:30616"/>
        <dbReference type="ChEBI" id="CHEBI:33019"/>
        <dbReference type="ChEBI" id="CHEBI:57595"/>
        <dbReference type="ChEBI" id="CHEBI:78442"/>
        <dbReference type="ChEBI" id="CHEBI:78527"/>
        <dbReference type="ChEBI" id="CHEBI:456215"/>
        <dbReference type="EC" id="6.1.1.21"/>
    </reaction>
</comment>
<dbReference type="AlphaFoldDB" id="A0A9W4SB29"/>
<dbReference type="GO" id="GO:0006427">
    <property type="term" value="P:histidyl-tRNA aminoacylation"/>
    <property type="evidence" value="ECO:0007669"/>
    <property type="project" value="TreeGrafter"/>
</dbReference>
<dbReference type="InterPro" id="IPR006195">
    <property type="entry name" value="aa-tRNA-synth_II"/>
</dbReference>
<dbReference type="InterPro" id="IPR041715">
    <property type="entry name" value="HisRS-like_core"/>
</dbReference>
<dbReference type="PROSITE" id="PS50076">
    <property type="entry name" value="DNAJ_2"/>
    <property type="match status" value="1"/>
</dbReference>
<dbReference type="EMBL" id="CAMKVN010000017">
    <property type="protein sequence ID" value="CAI2161877.1"/>
    <property type="molecule type" value="Genomic_DNA"/>
</dbReference>
<evidence type="ECO:0000313" key="6">
    <source>
        <dbReference type="EMBL" id="CAI2161877.1"/>
    </source>
</evidence>
<dbReference type="PANTHER" id="PTHR43707">
    <property type="entry name" value="HISTIDYL-TRNA SYNTHETASE"/>
    <property type="match status" value="1"/>
</dbReference>
<evidence type="ECO:0000313" key="7">
    <source>
        <dbReference type="Proteomes" id="UP001153678"/>
    </source>
</evidence>
<proteinExistence type="predicted"/>
<evidence type="ECO:0000256" key="2">
    <source>
        <dbReference type="ARBA" id="ARBA00047639"/>
    </source>
</evidence>
<evidence type="ECO:0000256" key="1">
    <source>
        <dbReference type="ARBA" id="ARBA00012815"/>
    </source>
</evidence>